<accession>E7N4R7</accession>
<evidence type="ECO:0000313" key="1">
    <source>
        <dbReference type="EMBL" id="EFW28798.1"/>
    </source>
</evidence>
<name>E7N4R7_9FIRM</name>
<gene>
    <name evidence="1" type="ORF">HMPREF9555_02013</name>
</gene>
<comment type="caution">
    <text evidence="1">The sequence shown here is derived from an EMBL/GenBank/DDBJ whole genome shotgun (WGS) entry which is preliminary data.</text>
</comment>
<dbReference type="Proteomes" id="UP000004633">
    <property type="component" value="Unassembled WGS sequence"/>
</dbReference>
<dbReference type="AlphaFoldDB" id="E7N4R7"/>
<keyword evidence="2" id="KW-1185">Reference proteome</keyword>
<dbReference type="EMBL" id="AECV01000057">
    <property type="protein sequence ID" value="EFW28798.1"/>
    <property type="molecule type" value="Genomic_DNA"/>
</dbReference>
<dbReference type="STRING" id="749551.HMPREF9555_02013"/>
<proteinExistence type="predicted"/>
<sequence length="42" mass="5212">MSSYESHPFCRQTMISSRYSEIIPHMDGKRIRWAFEFFKTYF</sequence>
<reference evidence="1 2" key="1">
    <citation type="submission" date="2010-08" db="EMBL/GenBank/DDBJ databases">
        <authorList>
            <person name="Weinstock G."/>
            <person name="Sodergren E."/>
            <person name="Clifton S."/>
            <person name="Fulton L."/>
            <person name="Fulton B."/>
            <person name="Courtney L."/>
            <person name="Fronick C."/>
            <person name="Harrison M."/>
            <person name="Strong C."/>
            <person name="Farmer C."/>
            <person name="Delahaunty K."/>
            <person name="Markovic C."/>
            <person name="Hall O."/>
            <person name="Minx P."/>
            <person name="Tomlinson C."/>
            <person name="Mitreva M."/>
            <person name="Hou S."/>
            <person name="Chen J."/>
            <person name="Wollam A."/>
            <person name="Pepin K.H."/>
            <person name="Johnson M."/>
            <person name="Bhonagiri V."/>
            <person name="Zhang X."/>
            <person name="Suruliraj S."/>
            <person name="Warren W."/>
            <person name="Chinwalla A."/>
            <person name="Mardis E.R."/>
            <person name="Wilson R.K."/>
        </authorList>
    </citation>
    <scope>NUCLEOTIDE SEQUENCE [LARGE SCALE GENOMIC DNA]</scope>
    <source>
        <strain evidence="1 2">F0399</strain>
    </source>
</reference>
<dbReference type="HOGENOM" id="CLU_3257688_0_0_9"/>
<protein>
    <submittedName>
        <fullName evidence="1">Uncharacterized protein</fullName>
    </submittedName>
</protein>
<organism evidence="1 2">
    <name type="scientific">Selenomonas artemidis F0399</name>
    <dbReference type="NCBI Taxonomy" id="749551"/>
    <lineage>
        <taxon>Bacteria</taxon>
        <taxon>Bacillati</taxon>
        <taxon>Bacillota</taxon>
        <taxon>Negativicutes</taxon>
        <taxon>Selenomonadales</taxon>
        <taxon>Selenomonadaceae</taxon>
        <taxon>Selenomonas</taxon>
    </lineage>
</organism>
<evidence type="ECO:0000313" key="2">
    <source>
        <dbReference type="Proteomes" id="UP000004633"/>
    </source>
</evidence>